<reference evidence="3 4" key="1">
    <citation type="journal article" date="2011" name="Syst. Appl. Microbiol.">
        <title>Defluviimonas denitrificans gen. nov., sp. nov., and Pararhodobacter aggregans gen. nov., sp. nov., non-phototrophic Rhodobacteraceae from the biofilter of a marine aquaculture.</title>
        <authorList>
            <person name="Foesel B.U."/>
            <person name="Drake H.L."/>
            <person name="Schramm A."/>
        </authorList>
    </citation>
    <scope>NUCLEOTIDE SEQUENCE [LARGE SCALE GENOMIC DNA]</scope>
    <source>
        <strain evidence="3 4">D1-19</strain>
    </source>
</reference>
<name>A0A2T7UYR6_9RHOB</name>
<evidence type="ECO:0000313" key="4">
    <source>
        <dbReference type="Proteomes" id="UP000244810"/>
    </source>
</evidence>
<proteinExistence type="predicted"/>
<sequence>MSDQALLALPWLWDFWALPHQKAPGGNWRNWVIMGGRGAGKTRAGAEWVRLQVEGAGPRDPGRAARVALVGETLDQVREVMVFGESGILACSPPDRRPVWEATRKRLVWPNGAVAQAFSAHAPEALRGPQFDAAWADELGKWKKSDAAWDQLQFALRLGEDPRCVVTTTPRAEGVLRRVLALPSTVVSRAPTQANRAFLAASFLREVEERYGGSRLGRQELEGLLLEDVEGSLFPQALIERCRTRAVPAFSRVVVAVDPAVSGHAGSDLCGIVVVGAVTEGPVSDWRAVVLEDASLRAASPTDWARAAIAAMQRHGAERLVAEVNQGGNLVAEVLRQVDPLVPVTAAHAVKGKGARAEPAAALYEQGRVAHLPGLGALEEQMALMTAQGFKGTGSPDRVDALVWALHELILGPARSHRSPRARVL</sequence>
<dbReference type="Pfam" id="PF03237">
    <property type="entry name" value="Terminase_6N"/>
    <property type="match status" value="1"/>
</dbReference>
<comment type="caution">
    <text evidence="3">The sequence shown here is derived from an EMBL/GenBank/DDBJ whole genome shotgun (WGS) entry which is preliminary data.</text>
</comment>
<keyword evidence="3" id="KW-0547">Nucleotide-binding</keyword>
<evidence type="ECO:0000313" key="3">
    <source>
        <dbReference type="EMBL" id="PVE49598.1"/>
    </source>
</evidence>
<dbReference type="GO" id="GO:0005524">
    <property type="term" value="F:ATP binding"/>
    <property type="evidence" value="ECO:0007669"/>
    <property type="project" value="UniProtKB-KW"/>
</dbReference>
<gene>
    <name evidence="3" type="ORF">DDE23_01305</name>
</gene>
<dbReference type="Gene3D" id="3.40.50.300">
    <property type="entry name" value="P-loop containing nucleotide triphosphate hydrolases"/>
    <property type="match status" value="1"/>
</dbReference>
<keyword evidence="1" id="KW-1188">Viral release from host cell</keyword>
<feature type="domain" description="Terminase large subunit gp17-like C-terminal" evidence="2">
    <location>
        <begin position="256"/>
        <end position="408"/>
    </location>
</feature>
<keyword evidence="4" id="KW-1185">Reference proteome</keyword>
<protein>
    <submittedName>
        <fullName evidence="3">ATP-binding protein</fullName>
    </submittedName>
</protein>
<dbReference type="EMBL" id="QDDR01000001">
    <property type="protein sequence ID" value="PVE49598.1"/>
    <property type="molecule type" value="Genomic_DNA"/>
</dbReference>
<dbReference type="Pfam" id="PF17289">
    <property type="entry name" value="Terminase_6C"/>
    <property type="match status" value="1"/>
</dbReference>
<dbReference type="Gene3D" id="3.30.420.240">
    <property type="match status" value="1"/>
</dbReference>
<organism evidence="3 4">
    <name type="scientific">Pararhodobacter aggregans</name>
    <dbReference type="NCBI Taxonomy" id="404875"/>
    <lineage>
        <taxon>Bacteria</taxon>
        <taxon>Pseudomonadati</taxon>
        <taxon>Pseudomonadota</taxon>
        <taxon>Alphaproteobacteria</taxon>
        <taxon>Rhodobacterales</taxon>
        <taxon>Paracoccaceae</taxon>
        <taxon>Pararhodobacter</taxon>
    </lineage>
</organism>
<dbReference type="InterPro" id="IPR035421">
    <property type="entry name" value="Terminase_6C"/>
</dbReference>
<dbReference type="AlphaFoldDB" id="A0A2T7UYR6"/>
<evidence type="ECO:0000259" key="2">
    <source>
        <dbReference type="Pfam" id="PF17289"/>
    </source>
</evidence>
<dbReference type="InterPro" id="IPR027417">
    <property type="entry name" value="P-loop_NTPase"/>
</dbReference>
<dbReference type="OrthoDB" id="4519042at2"/>
<evidence type="ECO:0000256" key="1">
    <source>
        <dbReference type="ARBA" id="ARBA00022612"/>
    </source>
</evidence>
<dbReference type="Proteomes" id="UP000244810">
    <property type="component" value="Unassembled WGS sequence"/>
</dbReference>
<accession>A0A2T7UYR6</accession>
<keyword evidence="3" id="KW-0067">ATP-binding</keyword>